<evidence type="ECO:0000259" key="3">
    <source>
        <dbReference type="PROSITE" id="PS50263"/>
    </source>
</evidence>
<dbReference type="Gene3D" id="3.60.110.10">
    <property type="entry name" value="Carbon-nitrogen hydrolase"/>
    <property type="match status" value="1"/>
</dbReference>
<dbReference type="SUPFAM" id="SSF56317">
    <property type="entry name" value="Carbon-nitrogen hydrolase"/>
    <property type="match status" value="1"/>
</dbReference>
<dbReference type="InterPro" id="IPR001110">
    <property type="entry name" value="UPF0012_CS"/>
</dbReference>
<dbReference type="AlphaFoldDB" id="A0A2U1AA36"/>
<protein>
    <submittedName>
        <fullName evidence="4">Putative amidohydrolase</fullName>
    </submittedName>
</protein>
<name>A0A2U1AA36_9BURK</name>
<evidence type="ECO:0000256" key="2">
    <source>
        <dbReference type="ARBA" id="ARBA00022801"/>
    </source>
</evidence>
<dbReference type="InterPro" id="IPR050345">
    <property type="entry name" value="Aliph_Amidase/BUP"/>
</dbReference>
<dbReference type="PANTHER" id="PTHR43674:SF2">
    <property type="entry name" value="BETA-UREIDOPROPIONASE"/>
    <property type="match status" value="1"/>
</dbReference>
<dbReference type="GO" id="GO:0050126">
    <property type="term" value="F:N-carbamoylputrescine amidase activity"/>
    <property type="evidence" value="ECO:0007669"/>
    <property type="project" value="TreeGrafter"/>
</dbReference>
<reference evidence="4 5" key="1">
    <citation type="submission" date="2018-06" db="EMBL/GenBank/DDBJ databases">
        <title>Genomic Encyclopedia of Type Strains, Phase IV (KMG-V): Genome sequencing to study the core and pangenomes of soil and plant-associated prokaryotes.</title>
        <authorList>
            <person name="Whitman W."/>
        </authorList>
    </citation>
    <scope>NUCLEOTIDE SEQUENCE [LARGE SCALE GENOMIC DNA]</scope>
    <source>
        <strain evidence="4 5">SRCL-318</strain>
    </source>
</reference>
<dbReference type="CDD" id="cd07580">
    <property type="entry name" value="nitrilase_2"/>
    <property type="match status" value="1"/>
</dbReference>
<dbReference type="Proteomes" id="UP000247772">
    <property type="component" value="Unassembled WGS sequence"/>
</dbReference>
<dbReference type="InterPro" id="IPR003010">
    <property type="entry name" value="C-N_Hydrolase"/>
</dbReference>
<dbReference type="GO" id="GO:0033388">
    <property type="term" value="P:putrescine biosynthetic process from arginine"/>
    <property type="evidence" value="ECO:0007669"/>
    <property type="project" value="TreeGrafter"/>
</dbReference>
<evidence type="ECO:0000313" key="5">
    <source>
        <dbReference type="Proteomes" id="UP000247772"/>
    </source>
</evidence>
<evidence type="ECO:0000313" key="4">
    <source>
        <dbReference type="EMBL" id="PYE19690.1"/>
    </source>
</evidence>
<sequence>MERDALAPCDEYSAMKTGHESKLCVACVQMRPEVGAKARNVSHSLELIEQAHACGARLIVLPELCNSGYVFESREEAFAFSESLADGDTIRTWATLAAQLGVTLVAGYAERDGDALYNAAAVIGPRGVLGNYRKMHLWGNEHLYFEPGNLGTPVFHTPFGRVACAICYDIWFPEVFRMAARGGADILCVPTNWVPMPGQPAELPVMANLLAMAGAHSNGLFVAAANRVGVERGQPFLGRSLIVDSQGWPAAGPASSADEEILVAPVNLADARRHRQLNAFNHVLRDRRADIYE</sequence>
<comment type="similarity">
    <text evidence="1">Belongs to the carbon-nitrogen hydrolase superfamily. NIT1/NIT2 family.</text>
</comment>
<dbReference type="PANTHER" id="PTHR43674">
    <property type="entry name" value="NITRILASE C965.09-RELATED"/>
    <property type="match status" value="1"/>
</dbReference>
<dbReference type="PROSITE" id="PS01227">
    <property type="entry name" value="UPF0012"/>
    <property type="match status" value="1"/>
</dbReference>
<organism evidence="4 5">
    <name type="scientific">Paraburkholderia silvatlantica</name>
    <dbReference type="NCBI Taxonomy" id="321895"/>
    <lineage>
        <taxon>Bacteria</taxon>
        <taxon>Pseudomonadati</taxon>
        <taxon>Pseudomonadota</taxon>
        <taxon>Betaproteobacteria</taxon>
        <taxon>Burkholderiales</taxon>
        <taxon>Burkholderiaceae</taxon>
        <taxon>Paraburkholderia</taxon>
    </lineage>
</organism>
<dbReference type="PROSITE" id="PS50263">
    <property type="entry name" value="CN_HYDROLASE"/>
    <property type="match status" value="1"/>
</dbReference>
<dbReference type="EMBL" id="QJSQ01000019">
    <property type="protein sequence ID" value="PYE19690.1"/>
    <property type="molecule type" value="Genomic_DNA"/>
</dbReference>
<feature type="domain" description="CN hydrolase" evidence="3">
    <location>
        <begin position="23"/>
        <end position="268"/>
    </location>
</feature>
<evidence type="ECO:0000256" key="1">
    <source>
        <dbReference type="ARBA" id="ARBA00010613"/>
    </source>
</evidence>
<accession>A0A2U1AA36</accession>
<keyword evidence="2 4" id="KW-0378">Hydrolase</keyword>
<comment type="caution">
    <text evidence="4">The sequence shown here is derived from an EMBL/GenBank/DDBJ whole genome shotgun (WGS) entry which is preliminary data.</text>
</comment>
<proteinExistence type="inferred from homology"/>
<dbReference type="InterPro" id="IPR036526">
    <property type="entry name" value="C-N_Hydrolase_sf"/>
</dbReference>
<dbReference type="Pfam" id="PF00795">
    <property type="entry name" value="CN_hydrolase"/>
    <property type="match status" value="1"/>
</dbReference>
<gene>
    <name evidence="4" type="ORF">C7410_119132</name>
</gene>